<comment type="function">
    <text evidence="5">Catalyzes the hydrolysis of inorganic pyrophosphate (PPi) forming two phosphate ions.</text>
</comment>
<dbReference type="RefSeq" id="WP_013534880.1">
    <property type="nucleotide sequence ID" value="NC_014924.1"/>
</dbReference>
<feature type="binding site" evidence="5">
    <location>
        <position position="131"/>
    </location>
    <ligand>
        <name>Mg(2+)</name>
        <dbReference type="ChEBI" id="CHEBI:18420"/>
        <label>1</label>
    </ligand>
</feature>
<keyword evidence="8" id="KW-1185">Reference proteome</keyword>
<keyword evidence="3 5" id="KW-0378">Hydrolase</keyword>
<evidence type="ECO:0000256" key="1">
    <source>
        <dbReference type="ARBA" id="ARBA00001946"/>
    </source>
</evidence>
<feature type="binding site" evidence="5">
    <location>
        <position position="99"/>
    </location>
    <ligand>
        <name>Mg(2+)</name>
        <dbReference type="ChEBI" id="CHEBI:18420"/>
        <label>1</label>
    </ligand>
</feature>
<reference evidence="7 8" key="1">
    <citation type="submission" date="2011-01" db="EMBL/GenBank/DDBJ databases">
        <title>Complete sequence of Pseudoxanthomonas suwonensis 11-1.</title>
        <authorList>
            <consortium name="US DOE Joint Genome Institute"/>
            <person name="Lucas S."/>
            <person name="Copeland A."/>
            <person name="Lapidus A."/>
            <person name="Cheng J.-F."/>
            <person name="Goodwin L."/>
            <person name="Pitluck S."/>
            <person name="Teshima H."/>
            <person name="Detter J.C."/>
            <person name="Han C."/>
            <person name="Tapia R."/>
            <person name="Land M."/>
            <person name="Hauser L."/>
            <person name="Kyrpides N."/>
            <person name="Ivanova N."/>
            <person name="Ovchinnikova G."/>
            <person name="Siebers A.K."/>
            <person name="Allgaier M."/>
            <person name="Thelen M.P."/>
            <person name="Hugenholtz P."/>
            <person name="Gladden J."/>
            <person name="Woyke T."/>
        </authorList>
    </citation>
    <scope>NUCLEOTIDE SEQUENCE [LARGE SCALE GENOMIC DNA]</scope>
    <source>
        <strain evidence="8">11-1</strain>
    </source>
</reference>
<dbReference type="AlphaFoldDB" id="E6WSA2"/>
<dbReference type="SUPFAM" id="SSF50324">
    <property type="entry name" value="Inorganic pyrophosphatase"/>
    <property type="match status" value="1"/>
</dbReference>
<evidence type="ECO:0000256" key="2">
    <source>
        <dbReference type="ARBA" id="ARBA00022723"/>
    </source>
</evidence>
<feature type="chain" id="PRO_5003215037" description="Inorganic pyrophosphatase" evidence="6">
    <location>
        <begin position="24"/>
        <end position="205"/>
    </location>
</feature>
<keyword evidence="5" id="KW-0963">Cytoplasm</keyword>
<keyword evidence="4 5" id="KW-0460">Magnesium</keyword>
<dbReference type="KEGG" id="psu:Psesu_1203"/>
<feature type="binding site" evidence="5">
    <location>
        <position position="170"/>
    </location>
    <ligand>
        <name>substrate</name>
    </ligand>
</feature>
<feature type="binding site" evidence="5">
    <location>
        <position position="84"/>
    </location>
    <ligand>
        <name>substrate</name>
    </ligand>
</feature>
<dbReference type="GO" id="GO:0004427">
    <property type="term" value="F:inorganic diphosphate phosphatase activity"/>
    <property type="evidence" value="ECO:0007669"/>
    <property type="project" value="UniProtKB-UniRule"/>
</dbReference>
<dbReference type="OrthoDB" id="5187599at2"/>
<evidence type="ECO:0000313" key="7">
    <source>
        <dbReference type="EMBL" id="ADV27051.1"/>
    </source>
</evidence>
<dbReference type="CDD" id="cd00412">
    <property type="entry name" value="pyrophosphatase"/>
    <property type="match status" value="1"/>
</dbReference>
<feature type="binding site" evidence="5">
    <location>
        <position position="72"/>
    </location>
    <ligand>
        <name>substrate</name>
    </ligand>
</feature>
<comment type="subunit">
    <text evidence="5">Homohexamer.</text>
</comment>
<proteinExistence type="inferred from homology"/>
<evidence type="ECO:0000256" key="6">
    <source>
        <dbReference type="SAM" id="SignalP"/>
    </source>
</evidence>
<dbReference type="EMBL" id="CP002446">
    <property type="protein sequence ID" value="ADV27051.1"/>
    <property type="molecule type" value="Genomic_DNA"/>
</dbReference>
<evidence type="ECO:0000313" key="8">
    <source>
        <dbReference type="Proteomes" id="UP000008632"/>
    </source>
</evidence>
<evidence type="ECO:0000256" key="5">
    <source>
        <dbReference type="HAMAP-Rule" id="MF_00209"/>
    </source>
</evidence>
<organism evidence="7 8">
    <name type="scientific">Pseudoxanthomonas suwonensis (strain 11-1)</name>
    <dbReference type="NCBI Taxonomy" id="743721"/>
    <lineage>
        <taxon>Bacteria</taxon>
        <taxon>Pseudomonadati</taxon>
        <taxon>Pseudomonadota</taxon>
        <taxon>Gammaproteobacteria</taxon>
        <taxon>Lysobacterales</taxon>
        <taxon>Lysobacteraceae</taxon>
        <taxon>Pseudoxanthomonas</taxon>
    </lineage>
</organism>
<evidence type="ECO:0000256" key="3">
    <source>
        <dbReference type="ARBA" id="ARBA00022801"/>
    </source>
</evidence>
<dbReference type="GO" id="GO:0005737">
    <property type="term" value="C:cytoplasm"/>
    <property type="evidence" value="ECO:0007669"/>
    <property type="project" value="UniProtKB-SubCell"/>
</dbReference>
<dbReference type="GO" id="GO:0006796">
    <property type="term" value="P:phosphate-containing compound metabolic process"/>
    <property type="evidence" value="ECO:0007669"/>
    <property type="project" value="InterPro"/>
</dbReference>
<dbReference type="HAMAP" id="MF_00209">
    <property type="entry name" value="Inorganic_PPase"/>
    <property type="match status" value="1"/>
</dbReference>
<feature type="binding site" evidence="5">
    <location>
        <position position="59"/>
    </location>
    <ligand>
        <name>substrate</name>
    </ligand>
</feature>
<dbReference type="GO" id="GO:0000287">
    <property type="term" value="F:magnesium ion binding"/>
    <property type="evidence" value="ECO:0007669"/>
    <property type="project" value="UniProtKB-UniRule"/>
</dbReference>
<dbReference type="STRING" id="743721.Psesu_1203"/>
<protein>
    <recommendedName>
        <fullName evidence="5">Inorganic pyrophosphatase</fullName>
        <ecNumber evidence="5">3.6.1.1</ecNumber>
    </recommendedName>
    <alternativeName>
        <fullName evidence="5">Pyrophosphate phospho-hydrolase</fullName>
        <shortName evidence="5">PPase</shortName>
    </alternativeName>
</protein>
<dbReference type="InterPro" id="IPR008162">
    <property type="entry name" value="Pyrophosphatase"/>
</dbReference>
<name>E6WSA2_PSEUU</name>
<comment type="subcellular location">
    <subcellularLocation>
        <location evidence="5">Cytoplasm</location>
    </subcellularLocation>
</comment>
<dbReference type="eggNOG" id="COG0221">
    <property type="taxonomic scope" value="Bacteria"/>
</dbReference>
<accession>E6WSA2</accession>
<comment type="catalytic activity">
    <reaction evidence="5">
        <text>diphosphate + H2O = 2 phosphate + H(+)</text>
        <dbReference type="Rhea" id="RHEA:24576"/>
        <dbReference type="ChEBI" id="CHEBI:15377"/>
        <dbReference type="ChEBI" id="CHEBI:15378"/>
        <dbReference type="ChEBI" id="CHEBI:33019"/>
        <dbReference type="ChEBI" id="CHEBI:43474"/>
        <dbReference type="EC" id="3.6.1.1"/>
    </reaction>
</comment>
<feature type="signal peptide" evidence="6">
    <location>
        <begin position="1"/>
        <end position="23"/>
    </location>
</feature>
<gene>
    <name evidence="5" type="primary">ppa</name>
    <name evidence="7" type="ordered locus">Psesu_1203</name>
</gene>
<keyword evidence="2 5" id="KW-0479">Metal-binding</keyword>
<sequence length="205" mass="22824">MHVLIRRVAAVALLSCLSWPALAGQEQAPVRHPLQASQPRQAPEEVLLAVEIPAGSFTKYEINEEGLLFVDRFQSMPVVYPANYGSMPRTLAGDGDPLDALVLTREPLHPGVLLRFRPIGVLRMLDKGEHDEKIVGVPVDKVDPTYARIRDLADLPEIERQRIEAFFRIYKDLPEGSNPVQLSGWGDAAEARALIGRALERYRGE</sequence>
<keyword evidence="6" id="KW-0732">Signal</keyword>
<evidence type="ECO:0000256" key="4">
    <source>
        <dbReference type="ARBA" id="ARBA00022842"/>
    </source>
</evidence>
<dbReference type="PANTHER" id="PTHR10286">
    <property type="entry name" value="INORGANIC PYROPHOSPHATASE"/>
    <property type="match status" value="1"/>
</dbReference>
<dbReference type="PROSITE" id="PS00387">
    <property type="entry name" value="PPASE"/>
    <property type="match status" value="1"/>
</dbReference>
<comment type="cofactor">
    <cofactor evidence="1 5">
        <name>Mg(2+)</name>
        <dbReference type="ChEBI" id="CHEBI:18420"/>
    </cofactor>
</comment>
<feature type="binding site" evidence="5">
    <location>
        <position position="94"/>
    </location>
    <ligand>
        <name>Mg(2+)</name>
        <dbReference type="ChEBI" id="CHEBI:18420"/>
        <label>1</label>
    </ligand>
</feature>
<dbReference type="Gene3D" id="3.90.80.10">
    <property type="entry name" value="Inorganic pyrophosphatase"/>
    <property type="match status" value="1"/>
</dbReference>
<dbReference type="Pfam" id="PF00719">
    <property type="entry name" value="Pyrophosphatase"/>
    <property type="match status" value="1"/>
</dbReference>
<dbReference type="EC" id="3.6.1.1" evidence="5"/>
<dbReference type="HOGENOM" id="CLU_073198_1_0_6"/>
<comment type="similarity">
    <text evidence="5">Belongs to the PPase family.</text>
</comment>
<dbReference type="InterPro" id="IPR036649">
    <property type="entry name" value="Pyrophosphatase_sf"/>
</dbReference>
<feature type="binding site" evidence="5">
    <location>
        <position position="99"/>
    </location>
    <ligand>
        <name>Mg(2+)</name>
        <dbReference type="ChEBI" id="CHEBI:18420"/>
        <label>2</label>
    </ligand>
</feature>
<dbReference type="Proteomes" id="UP000008632">
    <property type="component" value="Chromosome"/>
</dbReference>